<evidence type="ECO:0000313" key="2">
    <source>
        <dbReference type="EMBL" id="GGH05199.1"/>
    </source>
</evidence>
<feature type="coiled-coil region" evidence="1">
    <location>
        <begin position="80"/>
        <end position="174"/>
    </location>
</feature>
<comment type="caution">
    <text evidence="2">The sequence shown here is derived from an EMBL/GenBank/DDBJ whole genome shotgun (WGS) entry which is preliminary data.</text>
</comment>
<dbReference type="Gene3D" id="6.10.250.3110">
    <property type="match status" value="1"/>
</dbReference>
<dbReference type="EMBL" id="BMFS01000010">
    <property type="protein sequence ID" value="GGH05199.1"/>
    <property type="molecule type" value="Genomic_DNA"/>
</dbReference>
<dbReference type="PROSITE" id="PS51257">
    <property type="entry name" value="PROKAR_LIPOPROTEIN"/>
    <property type="match status" value="1"/>
</dbReference>
<evidence type="ECO:0000256" key="1">
    <source>
        <dbReference type="SAM" id="Coils"/>
    </source>
</evidence>
<name>A0ABQ1XWH5_9PROT</name>
<dbReference type="Proteomes" id="UP000648722">
    <property type="component" value="Unassembled WGS sequence"/>
</dbReference>
<gene>
    <name evidence="2" type="ORF">GCM10007420_22090</name>
</gene>
<keyword evidence="3" id="KW-1185">Reference proteome</keyword>
<protein>
    <recommendedName>
        <fullName evidence="4">Lipoprotein</fullName>
    </recommendedName>
</protein>
<accession>A0ABQ1XWH5</accession>
<reference evidence="3" key="1">
    <citation type="journal article" date="2019" name="Int. J. Syst. Evol. Microbiol.">
        <title>The Global Catalogue of Microorganisms (GCM) 10K type strain sequencing project: providing services to taxonomists for standard genome sequencing and annotation.</title>
        <authorList>
            <consortium name="The Broad Institute Genomics Platform"/>
            <consortium name="The Broad Institute Genome Sequencing Center for Infectious Disease"/>
            <person name="Wu L."/>
            <person name="Ma J."/>
        </authorList>
    </citation>
    <scope>NUCLEOTIDE SEQUENCE [LARGE SCALE GENOMIC DNA]</scope>
    <source>
        <strain evidence="3">CGMCC 1.12766</strain>
    </source>
</reference>
<organism evidence="2 3">
    <name type="scientific">Glycocaulis albus</name>
    <dbReference type="NCBI Taxonomy" id="1382801"/>
    <lineage>
        <taxon>Bacteria</taxon>
        <taxon>Pseudomonadati</taxon>
        <taxon>Pseudomonadota</taxon>
        <taxon>Alphaproteobacteria</taxon>
        <taxon>Maricaulales</taxon>
        <taxon>Maricaulaceae</taxon>
        <taxon>Glycocaulis</taxon>
    </lineage>
</organism>
<keyword evidence="1" id="KW-0175">Coiled coil</keyword>
<sequence>MSRAASLKLGITGVVCVLIVGCATTPEDCDPTQPGIGRALGCTQSGAYDARVDALRSQRAGAMAENYELSNQRAGRAGEIRALAAERSRLVQENASLRSANAAMRAQVTQLQSRAGVSASTLNQVDEQLRTLEAERSELETLLLGDDPTINQRLAELNRQLDNLRQRNRALVRLISEAGG</sequence>
<proteinExistence type="predicted"/>
<evidence type="ECO:0008006" key="4">
    <source>
        <dbReference type="Google" id="ProtNLM"/>
    </source>
</evidence>
<evidence type="ECO:0000313" key="3">
    <source>
        <dbReference type="Proteomes" id="UP000648722"/>
    </source>
</evidence>